<organism evidence="2 3">
    <name type="scientific">Panagrolaimus davidi</name>
    <dbReference type="NCBI Taxonomy" id="227884"/>
    <lineage>
        <taxon>Eukaryota</taxon>
        <taxon>Metazoa</taxon>
        <taxon>Ecdysozoa</taxon>
        <taxon>Nematoda</taxon>
        <taxon>Chromadorea</taxon>
        <taxon>Rhabditida</taxon>
        <taxon>Tylenchina</taxon>
        <taxon>Panagrolaimomorpha</taxon>
        <taxon>Panagrolaimoidea</taxon>
        <taxon>Panagrolaimidae</taxon>
        <taxon>Panagrolaimus</taxon>
    </lineage>
</organism>
<feature type="coiled-coil region" evidence="1">
    <location>
        <begin position="276"/>
        <end position="306"/>
    </location>
</feature>
<evidence type="ECO:0000313" key="3">
    <source>
        <dbReference type="WBParaSite" id="PDA_v2.g12589.t1"/>
    </source>
</evidence>
<evidence type="ECO:0000256" key="1">
    <source>
        <dbReference type="SAM" id="Coils"/>
    </source>
</evidence>
<accession>A0A914P400</accession>
<name>A0A914P400_9BILA</name>
<feature type="coiled-coil region" evidence="1">
    <location>
        <begin position="44"/>
        <end position="251"/>
    </location>
</feature>
<proteinExistence type="predicted"/>
<keyword evidence="2" id="KW-1185">Reference proteome</keyword>
<reference evidence="3" key="1">
    <citation type="submission" date="2022-11" db="UniProtKB">
        <authorList>
            <consortium name="WormBaseParasite"/>
        </authorList>
    </citation>
    <scope>IDENTIFICATION</scope>
</reference>
<keyword evidence="1" id="KW-0175">Coiled coil</keyword>
<sequence>MEKENLQSSHDAKAEEMIDDLPQHFKDLHKLTTEAAFKDVFQVLKKKTEMIQYLEQRITSMKETIDDLVSQDSQQKKFNKSQNKEIKLLKNDLKEAKARLDEFANIVKEKEEHSFVLNEDIVKLEEKYKNQMEKCIEISNKYKKIAEGQINQLKKETNELQAKIIAKDQMITRCQRENIKKAADHKAEIKLKQDQIQKLQDVLEKNNQIVKDLQVQNAELREENRQLCDEVAEPKNENKELRDENEQLKSLQQHDEITDKQKEAYQRVKSYCDNSIAQIEARLVEHQKEEAELKKMLMAMKCVEEDDSESDEL</sequence>
<dbReference type="Proteomes" id="UP000887578">
    <property type="component" value="Unplaced"/>
</dbReference>
<dbReference type="AlphaFoldDB" id="A0A914P400"/>
<dbReference type="WBParaSite" id="PDA_v2.g12589.t1">
    <property type="protein sequence ID" value="PDA_v2.g12589.t1"/>
    <property type="gene ID" value="PDA_v2.g12589"/>
</dbReference>
<evidence type="ECO:0000313" key="2">
    <source>
        <dbReference type="Proteomes" id="UP000887578"/>
    </source>
</evidence>
<protein>
    <submittedName>
        <fullName evidence="3">Uncharacterized protein</fullName>
    </submittedName>
</protein>